<dbReference type="Pfam" id="PF04043">
    <property type="entry name" value="PMEI"/>
    <property type="match status" value="1"/>
</dbReference>
<evidence type="ECO:0000259" key="3">
    <source>
        <dbReference type="SMART" id="SM00856"/>
    </source>
</evidence>
<feature type="domain" description="Pectinesterase inhibitor" evidence="3">
    <location>
        <begin position="36"/>
        <end position="189"/>
    </location>
</feature>
<gene>
    <name evidence="4" type="ORF">Adt_16123</name>
</gene>
<name>A0ABD1TCR4_9LAMI</name>
<reference evidence="5" key="1">
    <citation type="submission" date="2024-07" db="EMBL/GenBank/DDBJ databases">
        <title>Two chromosome-level genome assemblies of Korean endemic species Abeliophyllum distichum and Forsythia ovata (Oleaceae).</title>
        <authorList>
            <person name="Jang H."/>
        </authorList>
    </citation>
    <scope>NUCLEOTIDE SEQUENCE [LARGE SCALE GENOMIC DNA]</scope>
</reference>
<dbReference type="NCBIfam" id="TIGR01614">
    <property type="entry name" value="PME_inhib"/>
    <property type="match status" value="1"/>
</dbReference>
<dbReference type="Gene3D" id="1.20.140.40">
    <property type="entry name" value="Invertase/pectin methylesterase inhibitor family protein"/>
    <property type="match status" value="1"/>
</dbReference>
<comment type="caution">
    <text evidence="4">The sequence shown here is derived from an EMBL/GenBank/DDBJ whole genome shotgun (WGS) entry which is preliminary data.</text>
</comment>
<dbReference type="CDD" id="cd14859">
    <property type="entry name" value="PMEI_like"/>
    <property type="match status" value="1"/>
</dbReference>
<evidence type="ECO:0000313" key="4">
    <source>
        <dbReference type="EMBL" id="KAL2510523.1"/>
    </source>
</evidence>
<dbReference type="AlphaFoldDB" id="A0ABD1TCR4"/>
<dbReference type="InterPro" id="IPR035513">
    <property type="entry name" value="Invertase/methylesterase_inhib"/>
</dbReference>
<dbReference type="InterPro" id="IPR006501">
    <property type="entry name" value="Pectinesterase_inhib_dom"/>
</dbReference>
<organism evidence="4 5">
    <name type="scientific">Abeliophyllum distichum</name>
    <dbReference type="NCBI Taxonomy" id="126358"/>
    <lineage>
        <taxon>Eukaryota</taxon>
        <taxon>Viridiplantae</taxon>
        <taxon>Streptophyta</taxon>
        <taxon>Embryophyta</taxon>
        <taxon>Tracheophyta</taxon>
        <taxon>Spermatophyta</taxon>
        <taxon>Magnoliopsida</taxon>
        <taxon>eudicotyledons</taxon>
        <taxon>Gunneridae</taxon>
        <taxon>Pentapetalae</taxon>
        <taxon>asterids</taxon>
        <taxon>lamiids</taxon>
        <taxon>Lamiales</taxon>
        <taxon>Oleaceae</taxon>
        <taxon>Forsythieae</taxon>
        <taxon>Abeliophyllum</taxon>
    </lineage>
</organism>
<keyword evidence="5" id="KW-1185">Reference proteome</keyword>
<dbReference type="EMBL" id="JBFOLK010000005">
    <property type="protein sequence ID" value="KAL2510523.1"/>
    <property type="molecule type" value="Genomic_DNA"/>
</dbReference>
<dbReference type="SMART" id="SM00856">
    <property type="entry name" value="PMEI"/>
    <property type="match status" value="1"/>
</dbReference>
<evidence type="ECO:0000256" key="1">
    <source>
        <dbReference type="ARBA" id="ARBA00022729"/>
    </source>
</evidence>
<keyword evidence="1 2" id="KW-0732">Signal</keyword>
<dbReference type="PANTHER" id="PTHR31080">
    <property type="entry name" value="PECTINESTERASE INHIBITOR-LIKE"/>
    <property type="match status" value="1"/>
</dbReference>
<feature type="signal peptide" evidence="2">
    <location>
        <begin position="1"/>
        <end position="23"/>
    </location>
</feature>
<accession>A0ABD1TCR4</accession>
<dbReference type="PANTHER" id="PTHR31080:SF66">
    <property type="entry name" value="EXPRESSED PROTEIN"/>
    <property type="match status" value="1"/>
</dbReference>
<sequence>MSKFFIPLALLFCLSLHSALISAHYGGLSPSSSPRSGSALIQKACQGISKCISTLESAPENQKADANGLIFFSLKFAEDQAANFSGVIKVLNTNPDLVPMVQSSLSDCIDHYSPVGDLIEDAINAVFAGVYSDAIKFLEAAVGDVDTCGSLLQSRIGDKSDSQVHFELPDDVLSLNYSLKITLSAALNLLKV</sequence>
<dbReference type="Proteomes" id="UP001604336">
    <property type="component" value="Unassembled WGS sequence"/>
</dbReference>
<dbReference type="SUPFAM" id="SSF101148">
    <property type="entry name" value="Plant invertase/pectin methylesterase inhibitor"/>
    <property type="match status" value="1"/>
</dbReference>
<feature type="chain" id="PRO_5044884697" evidence="2">
    <location>
        <begin position="24"/>
        <end position="192"/>
    </location>
</feature>
<evidence type="ECO:0000256" key="2">
    <source>
        <dbReference type="SAM" id="SignalP"/>
    </source>
</evidence>
<evidence type="ECO:0000313" key="5">
    <source>
        <dbReference type="Proteomes" id="UP001604336"/>
    </source>
</evidence>
<proteinExistence type="predicted"/>
<protein>
    <submittedName>
        <fullName evidence="4">Pectinesterase inhibitor</fullName>
    </submittedName>
</protein>
<dbReference type="InterPro" id="IPR051955">
    <property type="entry name" value="PME_Inhibitor"/>
</dbReference>